<keyword evidence="2" id="KW-0235">DNA replication</keyword>
<evidence type="ECO:0000259" key="14">
    <source>
        <dbReference type="PROSITE" id="PS51188"/>
    </source>
</evidence>
<dbReference type="GO" id="GO:0006260">
    <property type="term" value="P:DNA replication"/>
    <property type="evidence" value="ECO:0007669"/>
    <property type="project" value="UniProtKB-KW"/>
</dbReference>
<dbReference type="InterPro" id="IPR036869">
    <property type="entry name" value="J_dom_sf"/>
</dbReference>
<feature type="compositionally biased region" description="Basic and acidic residues" evidence="12">
    <location>
        <begin position="13"/>
        <end position="25"/>
    </location>
</feature>
<evidence type="ECO:0000256" key="12">
    <source>
        <dbReference type="SAM" id="MobiDB-lite"/>
    </source>
</evidence>
<dbReference type="Pfam" id="PF00684">
    <property type="entry name" value="DnaJ_CXXCXGXG"/>
    <property type="match status" value="1"/>
</dbReference>
<dbReference type="PROSITE" id="PS00636">
    <property type="entry name" value="DNAJ_1"/>
    <property type="match status" value="1"/>
</dbReference>
<keyword evidence="1" id="KW-0963">Cytoplasm</keyword>
<dbReference type="PROSITE" id="PS50076">
    <property type="entry name" value="DNAJ_2"/>
    <property type="match status" value="1"/>
</dbReference>
<evidence type="ECO:0000256" key="4">
    <source>
        <dbReference type="ARBA" id="ARBA00022737"/>
    </source>
</evidence>
<dbReference type="Pfam" id="PF00226">
    <property type="entry name" value="DnaJ"/>
    <property type="match status" value="1"/>
</dbReference>
<dbReference type="SUPFAM" id="SSF46565">
    <property type="entry name" value="Chaperone J-domain"/>
    <property type="match status" value="1"/>
</dbReference>
<keyword evidence="7" id="KW-0346">Stress response</keyword>
<keyword evidence="6 11" id="KW-0862">Zinc</keyword>
<dbReference type="Gene3D" id="1.10.287.110">
    <property type="entry name" value="DnaJ domain"/>
    <property type="match status" value="1"/>
</dbReference>
<feature type="region of interest" description="Disordered" evidence="12">
    <location>
        <begin position="1"/>
        <end position="25"/>
    </location>
</feature>
<keyword evidence="5 11" id="KW-0863">Zinc-finger</keyword>
<comment type="similarity">
    <text evidence="9">Belongs to the DnaJ family.</text>
</comment>
<keyword evidence="8" id="KW-0143">Chaperone</keyword>
<evidence type="ECO:0000256" key="10">
    <source>
        <dbReference type="ARBA" id="ARBA00067609"/>
    </source>
</evidence>
<dbReference type="SMART" id="SM00271">
    <property type="entry name" value="DnaJ"/>
    <property type="match status" value="1"/>
</dbReference>
<evidence type="ECO:0000256" key="1">
    <source>
        <dbReference type="ARBA" id="ARBA00022490"/>
    </source>
</evidence>
<dbReference type="GO" id="GO:0031072">
    <property type="term" value="F:heat shock protein binding"/>
    <property type="evidence" value="ECO:0007669"/>
    <property type="project" value="InterPro"/>
</dbReference>
<name>A0A2M6WBZ3_9BACT</name>
<dbReference type="InterPro" id="IPR008971">
    <property type="entry name" value="HSP40/DnaJ_pept-bd"/>
</dbReference>
<dbReference type="InterPro" id="IPR001305">
    <property type="entry name" value="HSP_DnaJ_Cys-rich_dom"/>
</dbReference>
<dbReference type="PROSITE" id="PS51188">
    <property type="entry name" value="ZF_CR"/>
    <property type="match status" value="1"/>
</dbReference>
<dbReference type="GO" id="GO:0051082">
    <property type="term" value="F:unfolded protein binding"/>
    <property type="evidence" value="ECO:0007669"/>
    <property type="project" value="InterPro"/>
</dbReference>
<dbReference type="FunFam" id="2.10.230.10:FF:000002">
    <property type="entry name" value="Molecular chaperone DnaJ"/>
    <property type="match status" value="1"/>
</dbReference>
<protein>
    <recommendedName>
        <fullName evidence="10">Chaperone protein DnaJ</fullName>
    </recommendedName>
</protein>
<dbReference type="PANTHER" id="PTHR43096">
    <property type="entry name" value="DNAJ HOMOLOG 1, MITOCHONDRIAL-RELATED"/>
    <property type="match status" value="1"/>
</dbReference>
<dbReference type="EMBL" id="PFBO01000101">
    <property type="protein sequence ID" value="PIT90319.1"/>
    <property type="molecule type" value="Genomic_DNA"/>
</dbReference>
<gene>
    <name evidence="15" type="ORF">COU22_02840</name>
</gene>
<dbReference type="SUPFAM" id="SSF57938">
    <property type="entry name" value="DnaJ/Hsp40 cysteine-rich domain"/>
    <property type="match status" value="1"/>
</dbReference>
<keyword evidence="4" id="KW-0677">Repeat</keyword>
<dbReference type="CDD" id="cd06257">
    <property type="entry name" value="DnaJ"/>
    <property type="match status" value="1"/>
</dbReference>
<dbReference type="InterPro" id="IPR001623">
    <property type="entry name" value="DnaJ_domain"/>
</dbReference>
<proteinExistence type="inferred from homology"/>
<sequence length="339" mass="36615">DEIKKAFRKKAHEYHPDKGNGNADKFKEVNEAYQTLKDPGKRQQYDQFGSAFSGGGSSGQTGGFNWQDFASQRGGYQYSSNVNFEDLSDIFGDLFGGGFGGSTRRKSQRRAKGEDMEVALEITLEEAVFGVEKTVHLIKDMACDKCQGSGAEPGYKMKVCPTCKGTGQVTVSQATFFGNFKTVAHCSDCQGEGNLAEKKCGYCQGRGIKQSEAKIKVKIPAGISSGETLKLSGQGGAGLKGKPAGDLYITIKVLPNLSFKREGDNLYTKKTITFSQAVLGDKVKVKTLNSEISLKVPAGTPAGRQFIVKGEGSYKLRGRGRGDLIVEIKLGVPDRLTRE</sequence>
<evidence type="ECO:0000256" key="7">
    <source>
        <dbReference type="ARBA" id="ARBA00023016"/>
    </source>
</evidence>
<dbReference type="CDD" id="cd10747">
    <property type="entry name" value="DnaJ_C"/>
    <property type="match status" value="1"/>
</dbReference>
<dbReference type="InterPro" id="IPR002939">
    <property type="entry name" value="DnaJ_C"/>
</dbReference>
<dbReference type="GO" id="GO:0009408">
    <property type="term" value="P:response to heat"/>
    <property type="evidence" value="ECO:0007669"/>
    <property type="project" value="InterPro"/>
</dbReference>
<feature type="non-terminal residue" evidence="15">
    <location>
        <position position="1"/>
    </location>
</feature>
<feature type="domain" description="J" evidence="13">
    <location>
        <begin position="1"/>
        <end position="49"/>
    </location>
</feature>
<evidence type="ECO:0000256" key="6">
    <source>
        <dbReference type="ARBA" id="ARBA00022833"/>
    </source>
</evidence>
<dbReference type="GO" id="GO:0008270">
    <property type="term" value="F:zinc ion binding"/>
    <property type="evidence" value="ECO:0007669"/>
    <property type="project" value="UniProtKB-KW"/>
</dbReference>
<dbReference type="PRINTS" id="PR00625">
    <property type="entry name" value="JDOMAIN"/>
</dbReference>
<evidence type="ECO:0000256" key="5">
    <source>
        <dbReference type="ARBA" id="ARBA00022771"/>
    </source>
</evidence>
<dbReference type="GO" id="GO:0042026">
    <property type="term" value="P:protein refolding"/>
    <property type="evidence" value="ECO:0007669"/>
    <property type="project" value="TreeGrafter"/>
</dbReference>
<dbReference type="InterPro" id="IPR036410">
    <property type="entry name" value="HSP_DnaJ_Cys-rich_dom_sf"/>
</dbReference>
<dbReference type="Pfam" id="PF01556">
    <property type="entry name" value="DnaJ_C"/>
    <property type="match status" value="1"/>
</dbReference>
<dbReference type="CDD" id="cd10719">
    <property type="entry name" value="DnaJ_zf"/>
    <property type="match status" value="1"/>
</dbReference>
<feature type="domain" description="CR-type" evidence="14">
    <location>
        <begin position="130"/>
        <end position="212"/>
    </location>
</feature>
<dbReference type="Gene3D" id="2.60.260.20">
    <property type="entry name" value="Urease metallochaperone UreE, N-terminal domain"/>
    <property type="match status" value="2"/>
</dbReference>
<evidence type="ECO:0000256" key="2">
    <source>
        <dbReference type="ARBA" id="ARBA00022705"/>
    </source>
</evidence>
<dbReference type="GO" id="GO:0005737">
    <property type="term" value="C:cytoplasm"/>
    <property type="evidence" value="ECO:0007669"/>
    <property type="project" value="TreeGrafter"/>
</dbReference>
<evidence type="ECO:0000256" key="9">
    <source>
        <dbReference type="ARBA" id="ARBA00061004"/>
    </source>
</evidence>
<feature type="compositionally biased region" description="Basic residues" evidence="12">
    <location>
        <begin position="1"/>
        <end position="12"/>
    </location>
</feature>
<dbReference type="InterPro" id="IPR012724">
    <property type="entry name" value="DnaJ"/>
</dbReference>
<comment type="caution">
    <text evidence="15">The sequence shown here is derived from an EMBL/GenBank/DDBJ whole genome shotgun (WGS) entry which is preliminary data.</text>
</comment>
<dbReference type="InterPro" id="IPR018253">
    <property type="entry name" value="DnaJ_domain_CS"/>
</dbReference>
<feature type="zinc finger region" description="CR-type" evidence="11">
    <location>
        <begin position="130"/>
        <end position="212"/>
    </location>
</feature>
<keyword evidence="3 11" id="KW-0479">Metal-binding</keyword>
<feature type="non-terminal residue" evidence="15">
    <location>
        <position position="339"/>
    </location>
</feature>
<dbReference type="PANTHER" id="PTHR43096:SF48">
    <property type="entry name" value="CHAPERONE PROTEIN DNAJ"/>
    <property type="match status" value="1"/>
</dbReference>
<evidence type="ECO:0000256" key="8">
    <source>
        <dbReference type="ARBA" id="ARBA00023186"/>
    </source>
</evidence>
<organism evidence="15 16">
    <name type="scientific">Candidatus Komeilibacteria bacterium CG10_big_fil_rev_8_21_14_0_10_41_13</name>
    <dbReference type="NCBI Taxonomy" id="1974476"/>
    <lineage>
        <taxon>Bacteria</taxon>
        <taxon>Candidatus Komeiliibacteriota</taxon>
    </lineage>
</organism>
<evidence type="ECO:0000259" key="13">
    <source>
        <dbReference type="PROSITE" id="PS50076"/>
    </source>
</evidence>
<dbReference type="AlphaFoldDB" id="A0A2M6WBZ3"/>
<evidence type="ECO:0000313" key="15">
    <source>
        <dbReference type="EMBL" id="PIT90319.1"/>
    </source>
</evidence>
<reference evidence="16" key="1">
    <citation type="submission" date="2017-09" db="EMBL/GenBank/DDBJ databases">
        <title>Depth-based differentiation of microbial function through sediment-hosted aquifers and enrichment of novel symbionts in the deep terrestrial subsurface.</title>
        <authorList>
            <person name="Probst A.J."/>
            <person name="Ladd B."/>
            <person name="Jarett J.K."/>
            <person name="Geller-Mcgrath D.E."/>
            <person name="Sieber C.M.K."/>
            <person name="Emerson J.B."/>
            <person name="Anantharaman K."/>
            <person name="Thomas B.C."/>
            <person name="Malmstrom R."/>
            <person name="Stieglmeier M."/>
            <person name="Klingl A."/>
            <person name="Woyke T."/>
            <person name="Ryan C.M."/>
            <person name="Banfield J.F."/>
        </authorList>
    </citation>
    <scope>NUCLEOTIDE SEQUENCE [LARGE SCALE GENOMIC DNA]</scope>
</reference>
<evidence type="ECO:0000313" key="16">
    <source>
        <dbReference type="Proteomes" id="UP000230543"/>
    </source>
</evidence>
<dbReference type="SUPFAM" id="SSF49493">
    <property type="entry name" value="HSP40/DnaJ peptide-binding domain"/>
    <property type="match status" value="2"/>
</dbReference>
<accession>A0A2M6WBZ3</accession>
<evidence type="ECO:0000256" key="11">
    <source>
        <dbReference type="PROSITE-ProRule" id="PRU00546"/>
    </source>
</evidence>
<dbReference type="GO" id="GO:0005524">
    <property type="term" value="F:ATP binding"/>
    <property type="evidence" value="ECO:0007669"/>
    <property type="project" value="InterPro"/>
</dbReference>
<dbReference type="HAMAP" id="MF_01152">
    <property type="entry name" value="DnaJ"/>
    <property type="match status" value="1"/>
</dbReference>
<evidence type="ECO:0000256" key="3">
    <source>
        <dbReference type="ARBA" id="ARBA00022723"/>
    </source>
</evidence>
<dbReference type="Gene3D" id="2.10.230.10">
    <property type="entry name" value="Heat shock protein DnaJ, cysteine-rich domain"/>
    <property type="match status" value="1"/>
</dbReference>
<dbReference type="Proteomes" id="UP000230543">
    <property type="component" value="Unassembled WGS sequence"/>
</dbReference>